<organism evidence="1">
    <name type="scientific">Siphoviridae sp. ctTnV63</name>
    <dbReference type="NCBI Taxonomy" id="2825523"/>
    <lineage>
        <taxon>Viruses</taxon>
        <taxon>Duplodnaviria</taxon>
        <taxon>Heunggongvirae</taxon>
        <taxon>Uroviricota</taxon>
        <taxon>Caudoviricetes</taxon>
    </lineage>
</organism>
<dbReference type="EMBL" id="BK015264">
    <property type="protein sequence ID" value="DAD98615.1"/>
    <property type="molecule type" value="Genomic_DNA"/>
</dbReference>
<evidence type="ECO:0000313" key="1">
    <source>
        <dbReference type="EMBL" id="DAD98615.1"/>
    </source>
</evidence>
<name>A0A8S5NW12_9CAUD</name>
<sequence>MKLAIKTPVVLDEAPFRYATAEGIIEIPDKDYDKFKENPKDYINSMDEDEAIELFEDCHFIIENYELEYCGIKAQDINYTET</sequence>
<reference evidence="1" key="1">
    <citation type="journal article" date="2021" name="Proc. Natl. Acad. Sci. U.S.A.">
        <title>A Catalog of Tens of Thousands of Viruses from Human Metagenomes Reveals Hidden Associations with Chronic Diseases.</title>
        <authorList>
            <person name="Tisza M.J."/>
            <person name="Buck C.B."/>
        </authorList>
    </citation>
    <scope>NUCLEOTIDE SEQUENCE</scope>
    <source>
        <strain evidence="1">CtTnV63</strain>
    </source>
</reference>
<accession>A0A8S5NW12</accession>
<protein>
    <submittedName>
        <fullName evidence="1">Uncharacterized protein</fullName>
    </submittedName>
</protein>
<proteinExistence type="predicted"/>